<dbReference type="Pfam" id="PF08352">
    <property type="entry name" value="oligo_HPY"/>
    <property type="match status" value="1"/>
</dbReference>
<dbReference type="AlphaFoldDB" id="A0A7X1B6A8"/>
<evidence type="ECO:0000256" key="5">
    <source>
        <dbReference type="ARBA" id="ARBA00022741"/>
    </source>
</evidence>
<evidence type="ECO:0000259" key="8">
    <source>
        <dbReference type="PROSITE" id="PS50893"/>
    </source>
</evidence>
<evidence type="ECO:0000256" key="6">
    <source>
        <dbReference type="ARBA" id="ARBA00022840"/>
    </source>
</evidence>
<organism evidence="9 10">
    <name type="scientific">Pelagicoccus albus</name>
    <dbReference type="NCBI Taxonomy" id="415222"/>
    <lineage>
        <taxon>Bacteria</taxon>
        <taxon>Pseudomonadati</taxon>
        <taxon>Verrucomicrobiota</taxon>
        <taxon>Opitutia</taxon>
        <taxon>Puniceicoccales</taxon>
        <taxon>Pelagicoccaceae</taxon>
        <taxon>Pelagicoccus</taxon>
    </lineage>
</organism>
<keyword evidence="4" id="KW-1003">Cell membrane</keyword>
<protein>
    <submittedName>
        <fullName evidence="9">ABC transporter ATP-binding protein</fullName>
    </submittedName>
</protein>
<dbReference type="Pfam" id="PF00005">
    <property type="entry name" value="ABC_tran"/>
    <property type="match status" value="1"/>
</dbReference>
<name>A0A7X1B6A8_9BACT</name>
<dbReference type="GO" id="GO:0005886">
    <property type="term" value="C:plasma membrane"/>
    <property type="evidence" value="ECO:0007669"/>
    <property type="project" value="UniProtKB-SubCell"/>
</dbReference>
<dbReference type="PANTHER" id="PTHR43297:SF2">
    <property type="entry name" value="DIPEPTIDE TRANSPORT ATP-BINDING PROTEIN DPPD"/>
    <property type="match status" value="1"/>
</dbReference>
<keyword evidence="7" id="KW-0472">Membrane</keyword>
<proteinExistence type="inferred from homology"/>
<comment type="caution">
    <text evidence="9">The sequence shown here is derived from an EMBL/GenBank/DDBJ whole genome shotgun (WGS) entry which is preliminary data.</text>
</comment>
<sequence length="283" mass="31363">MLLEVRDLKIRFNGRHSKVDAVKGISFSLDQGETLAIVGESGSGKSVTSMSLSRLLPPAPKCVVEGAALLDGENLLDYTEKQMRKVRGKRIAYVFQEPSTSLNPYFTVGAQIEEALRFHRDDVTDFKAETISLLEKVGIRDSSKRYGDYPHQMSGGMKQRVVIAMALACQPDILVADEPTTALDVTIEAQIIELLRELREKENMAIILITHNFGIVDGFADKVAVMYRGEIVEQGETKQVLASPKHEYTSALIRCIPQLGVKQRRLPVVDYSEIGKKEIAADA</sequence>
<dbReference type="GO" id="GO:0005524">
    <property type="term" value="F:ATP binding"/>
    <property type="evidence" value="ECO:0007669"/>
    <property type="project" value="UniProtKB-KW"/>
</dbReference>
<dbReference type="PROSITE" id="PS00211">
    <property type="entry name" value="ABC_TRANSPORTER_1"/>
    <property type="match status" value="1"/>
</dbReference>
<dbReference type="Proteomes" id="UP000526501">
    <property type="component" value="Unassembled WGS sequence"/>
</dbReference>
<accession>A0A7X1B6A8</accession>
<dbReference type="InterPro" id="IPR017871">
    <property type="entry name" value="ABC_transporter-like_CS"/>
</dbReference>
<evidence type="ECO:0000313" key="10">
    <source>
        <dbReference type="Proteomes" id="UP000526501"/>
    </source>
</evidence>
<keyword evidence="5" id="KW-0547">Nucleotide-binding</keyword>
<dbReference type="Gene3D" id="3.40.50.300">
    <property type="entry name" value="P-loop containing nucleotide triphosphate hydrolases"/>
    <property type="match status" value="1"/>
</dbReference>
<dbReference type="CDD" id="cd03257">
    <property type="entry name" value="ABC_NikE_OppD_transporters"/>
    <property type="match status" value="1"/>
</dbReference>
<feature type="domain" description="ABC transporter" evidence="8">
    <location>
        <begin position="5"/>
        <end position="253"/>
    </location>
</feature>
<comment type="similarity">
    <text evidence="2">Belongs to the ABC transporter superfamily.</text>
</comment>
<evidence type="ECO:0000256" key="2">
    <source>
        <dbReference type="ARBA" id="ARBA00005417"/>
    </source>
</evidence>
<keyword evidence="10" id="KW-1185">Reference proteome</keyword>
<dbReference type="GO" id="GO:0016887">
    <property type="term" value="F:ATP hydrolysis activity"/>
    <property type="evidence" value="ECO:0007669"/>
    <property type="project" value="InterPro"/>
</dbReference>
<dbReference type="SMART" id="SM00382">
    <property type="entry name" value="AAA"/>
    <property type="match status" value="1"/>
</dbReference>
<keyword evidence="6 9" id="KW-0067">ATP-binding</keyword>
<dbReference type="EMBL" id="JACHVC010000012">
    <property type="protein sequence ID" value="MBC2606464.1"/>
    <property type="molecule type" value="Genomic_DNA"/>
</dbReference>
<gene>
    <name evidence="9" type="ORF">H5P27_10455</name>
</gene>
<keyword evidence="3" id="KW-0813">Transport</keyword>
<dbReference type="InterPro" id="IPR027417">
    <property type="entry name" value="P-loop_NTPase"/>
</dbReference>
<evidence type="ECO:0000256" key="7">
    <source>
        <dbReference type="ARBA" id="ARBA00023136"/>
    </source>
</evidence>
<evidence type="ECO:0000256" key="1">
    <source>
        <dbReference type="ARBA" id="ARBA00004417"/>
    </source>
</evidence>
<dbReference type="RefSeq" id="WP_185660336.1">
    <property type="nucleotide sequence ID" value="NZ_CAWPOO010000012.1"/>
</dbReference>
<dbReference type="InterPro" id="IPR013563">
    <property type="entry name" value="Oligopep_ABC_C"/>
</dbReference>
<dbReference type="InterPro" id="IPR050388">
    <property type="entry name" value="ABC_Ni/Peptide_Import"/>
</dbReference>
<dbReference type="FunFam" id="3.40.50.300:FF:000016">
    <property type="entry name" value="Oligopeptide ABC transporter ATP-binding component"/>
    <property type="match status" value="1"/>
</dbReference>
<evidence type="ECO:0000313" key="9">
    <source>
        <dbReference type="EMBL" id="MBC2606464.1"/>
    </source>
</evidence>
<dbReference type="InterPro" id="IPR003593">
    <property type="entry name" value="AAA+_ATPase"/>
</dbReference>
<reference evidence="9 10" key="1">
    <citation type="submission" date="2020-07" db="EMBL/GenBank/DDBJ databases">
        <authorList>
            <person name="Feng X."/>
        </authorList>
    </citation>
    <scope>NUCLEOTIDE SEQUENCE [LARGE SCALE GENOMIC DNA]</scope>
    <source>
        <strain evidence="9 10">JCM23202</strain>
    </source>
</reference>
<dbReference type="PROSITE" id="PS50893">
    <property type="entry name" value="ABC_TRANSPORTER_2"/>
    <property type="match status" value="1"/>
</dbReference>
<dbReference type="SUPFAM" id="SSF52540">
    <property type="entry name" value="P-loop containing nucleoside triphosphate hydrolases"/>
    <property type="match status" value="1"/>
</dbReference>
<comment type="subcellular location">
    <subcellularLocation>
        <location evidence="1">Cell inner membrane</location>
        <topology evidence="1">Peripheral membrane protein</topology>
    </subcellularLocation>
</comment>
<evidence type="ECO:0000256" key="3">
    <source>
        <dbReference type="ARBA" id="ARBA00022448"/>
    </source>
</evidence>
<dbReference type="PANTHER" id="PTHR43297">
    <property type="entry name" value="OLIGOPEPTIDE TRANSPORT ATP-BINDING PROTEIN APPD"/>
    <property type="match status" value="1"/>
</dbReference>
<dbReference type="InterPro" id="IPR003439">
    <property type="entry name" value="ABC_transporter-like_ATP-bd"/>
</dbReference>
<dbReference type="GO" id="GO:0015833">
    <property type="term" value="P:peptide transport"/>
    <property type="evidence" value="ECO:0007669"/>
    <property type="project" value="InterPro"/>
</dbReference>
<evidence type="ECO:0000256" key="4">
    <source>
        <dbReference type="ARBA" id="ARBA00022475"/>
    </source>
</evidence>